<protein>
    <submittedName>
        <fullName evidence="1">Uncharacterized protein</fullName>
    </submittedName>
</protein>
<dbReference type="EMBL" id="CP037421">
    <property type="protein sequence ID" value="QDT29908.1"/>
    <property type="molecule type" value="Genomic_DNA"/>
</dbReference>
<evidence type="ECO:0000313" key="2">
    <source>
        <dbReference type="Proteomes" id="UP000315647"/>
    </source>
</evidence>
<dbReference type="AlphaFoldDB" id="A0A517QE49"/>
<evidence type="ECO:0000313" key="1">
    <source>
        <dbReference type="EMBL" id="QDT29908.1"/>
    </source>
</evidence>
<name>A0A517QE49_9PLAN</name>
<organism evidence="1 2">
    <name type="scientific">Gimesia panareensis</name>
    <dbReference type="NCBI Taxonomy" id="2527978"/>
    <lineage>
        <taxon>Bacteria</taxon>
        <taxon>Pseudomonadati</taxon>
        <taxon>Planctomycetota</taxon>
        <taxon>Planctomycetia</taxon>
        <taxon>Planctomycetales</taxon>
        <taxon>Planctomycetaceae</taxon>
        <taxon>Gimesia</taxon>
    </lineage>
</organism>
<keyword evidence="2" id="KW-1185">Reference proteome</keyword>
<proteinExistence type="predicted"/>
<reference evidence="1 2" key="1">
    <citation type="submission" date="2019-03" db="EMBL/GenBank/DDBJ databases">
        <title>Deep-cultivation of Planctomycetes and their phenomic and genomic characterization uncovers novel biology.</title>
        <authorList>
            <person name="Wiegand S."/>
            <person name="Jogler M."/>
            <person name="Boedeker C."/>
            <person name="Pinto D."/>
            <person name="Vollmers J."/>
            <person name="Rivas-Marin E."/>
            <person name="Kohn T."/>
            <person name="Peeters S.H."/>
            <person name="Heuer A."/>
            <person name="Rast P."/>
            <person name="Oberbeckmann S."/>
            <person name="Bunk B."/>
            <person name="Jeske O."/>
            <person name="Meyerdierks A."/>
            <person name="Storesund J.E."/>
            <person name="Kallscheuer N."/>
            <person name="Luecker S."/>
            <person name="Lage O.M."/>
            <person name="Pohl T."/>
            <person name="Merkel B.J."/>
            <person name="Hornburger P."/>
            <person name="Mueller R.-W."/>
            <person name="Bruemmer F."/>
            <person name="Labrenz M."/>
            <person name="Spormann A.M."/>
            <person name="Op den Camp H."/>
            <person name="Overmann J."/>
            <person name="Amann R."/>
            <person name="Jetten M.S.M."/>
            <person name="Mascher T."/>
            <person name="Medema M.H."/>
            <person name="Devos D.P."/>
            <person name="Kaster A.-K."/>
            <person name="Ovreas L."/>
            <person name="Rohde M."/>
            <person name="Galperin M.Y."/>
            <person name="Jogler C."/>
        </authorList>
    </citation>
    <scope>NUCLEOTIDE SEQUENCE [LARGE SCALE GENOMIC DNA]</scope>
    <source>
        <strain evidence="1 2">Enr10</strain>
    </source>
</reference>
<sequence length="269" mass="31438">MNGQERALAFHKLHFPEKNEMTEEERQKIIGTICETLLPEDQKFLGAVYENPSSAELGIWVEINQSKAFFGSTIKAALFTARQADWWYPLRDGKLLKDDYEWFEQRAELGEKWKESEPKMMKAESRTRIALNIQMETGIPQHDPLDFIPSKDSNSQNVESDSEVWNEDPLEQIEFLRVKGWEGLWFLHESKTMFRNIRLAGTHEGYRVHMGEFREWGPEREYDVVARLTCDDEEHLVKLEFLDSNSDDPCLILEQNNDGQIIVKKINLG</sequence>
<accession>A0A517QE49</accession>
<dbReference type="Proteomes" id="UP000315647">
    <property type="component" value="Chromosome"/>
</dbReference>
<gene>
    <name evidence="1" type="ORF">Enr10x_52650</name>
</gene>